<gene>
    <name evidence="1" type="ORF">NS220_06140</name>
</gene>
<dbReference type="Proteomes" id="UP000075025">
    <property type="component" value="Unassembled WGS sequence"/>
</dbReference>
<comment type="caution">
    <text evidence="1">The sequence shown here is derived from an EMBL/GenBank/DDBJ whole genome shotgun (WGS) entry which is preliminary data.</text>
</comment>
<reference evidence="1 2" key="1">
    <citation type="journal article" date="2016" name="Front. Microbiol.">
        <title>Genomic Resource of Rice Seed Associated Bacteria.</title>
        <authorList>
            <person name="Midha S."/>
            <person name="Bansal K."/>
            <person name="Sharma S."/>
            <person name="Kumar N."/>
            <person name="Patil P.P."/>
            <person name="Chaudhry V."/>
            <person name="Patil P.B."/>
        </authorList>
    </citation>
    <scope>NUCLEOTIDE SEQUENCE [LARGE SCALE GENOMIC DNA]</scope>
    <source>
        <strain evidence="1 2">NS220</strain>
    </source>
</reference>
<sequence length="172" mass="18824">MTVTRGELVRLRAAIDAHLSSSPADDVREALDDLSALEAKARAATPGPWVLDGMGEDEPEVNYWAHRFIGAVDGPDIIATSEDGHGPNAEYIAAASPDVVLALIERARECAGDYPTLATHARRAVRRYDRALRRRGITIDVSSGETVTDLTDPAKAWDREFNRLNTTWEARS</sequence>
<evidence type="ECO:0000313" key="2">
    <source>
        <dbReference type="Proteomes" id="UP000075025"/>
    </source>
</evidence>
<evidence type="ECO:0000313" key="1">
    <source>
        <dbReference type="EMBL" id="KTR95376.1"/>
    </source>
</evidence>
<dbReference type="AlphaFoldDB" id="A0A147EYL4"/>
<accession>A0A147EYL4</accession>
<protein>
    <submittedName>
        <fullName evidence="1">Uncharacterized protein</fullName>
    </submittedName>
</protein>
<dbReference type="EMBL" id="LDRT01000033">
    <property type="protein sequence ID" value="KTR95376.1"/>
    <property type="molecule type" value="Genomic_DNA"/>
</dbReference>
<name>A0A147EYL4_MICTE</name>
<proteinExistence type="predicted"/>
<organism evidence="1 2">
    <name type="scientific">Microbacterium testaceum</name>
    <name type="common">Aureobacterium testaceum</name>
    <name type="synonym">Brevibacterium testaceum</name>
    <dbReference type="NCBI Taxonomy" id="2033"/>
    <lineage>
        <taxon>Bacteria</taxon>
        <taxon>Bacillati</taxon>
        <taxon>Actinomycetota</taxon>
        <taxon>Actinomycetes</taxon>
        <taxon>Micrococcales</taxon>
        <taxon>Microbacteriaceae</taxon>
        <taxon>Microbacterium</taxon>
    </lineage>
</organism>
<dbReference type="PATRIC" id="fig|2033.6.peg.2203"/>